<dbReference type="EMBL" id="AJWJ01000834">
    <property type="protein sequence ID" value="KAF2068813.1"/>
    <property type="molecule type" value="Genomic_DNA"/>
</dbReference>
<dbReference type="PANTHER" id="PTHR46749:SF1">
    <property type="entry name" value="COMPLEX III ASSEMBLY FACTOR LYRM7"/>
    <property type="match status" value="1"/>
</dbReference>
<evidence type="ECO:0000256" key="1">
    <source>
        <dbReference type="ARBA" id="ARBA00004305"/>
    </source>
</evidence>
<evidence type="ECO:0000256" key="3">
    <source>
        <dbReference type="ARBA" id="ARBA00023186"/>
    </source>
</evidence>
<organism evidence="4 5">
    <name type="scientific">Polysphondylium violaceum</name>
    <dbReference type="NCBI Taxonomy" id="133409"/>
    <lineage>
        <taxon>Eukaryota</taxon>
        <taxon>Amoebozoa</taxon>
        <taxon>Evosea</taxon>
        <taxon>Eumycetozoa</taxon>
        <taxon>Dictyostelia</taxon>
        <taxon>Dictyosteliales</taxon>
        <taxon>Dictyosteliaceae</taxon>
        <taxon>Polysphondylium</taxon>
    </lineage>
</organism>
<comment type="subcellular location">
    <subcellularLocation>
        <location evidence="1">Mitochondrion matrix</location>
    </subcellularLocation>
</comment>
<dbReference type="GO" id="GO:0034551">
    <property type="term" value="P:mitochondrial respiratory chain complex III assembly"/>
    <property type="evidence" value="ECO:0007669"/>
    <property type="project" value="InterPro"/>
</dbReference>
<dbReference type="PANTHER" id="PTHR46749">
    <property type="entry name" value="COMPLEX III ASSEMBLY FACTOR LYRM7"/>
    <property type="match status" value="1"/>
</dbReference>
<accession>A0A8J4PKR2</accession>
<evidence type="ECO:0000256" key="2">
    <source>
        <dbReference type="ARBA" id="ARBA00023128"/>
    </source>
</evidence>
<reference evidence="4" key="1">
    <citation type="submission" date="2020-01" db="EMBL/GenBank/DDBJ databases">
        <title>Development of genomics and gene disruption for Polysphondylium violaceum indicates a role for the polyketide synthase stlB in stalk morphogenesis.</title>
        <authorList>
            <person name="Narita B."/>
            <person name="Kawabe Y."/>
            <person name="Kin K."/>
            <person name="Saito T."/>
            <person name="Gibbs R."/>
            <person name="Kuspa A."/>
            <person name="Muzny D."/>
            <person name="Queller D."/>
            <person name="Richards S."/>
            <person name="Strassman J."/>
            <person name="Sucgang R."/>
            <person name="Worley K."/>
            <person name="Schaap P."/>
        </authorList>
    </citation>
    <scope>NUCLEOTIDE SEQUENCE</scope>
    <source>
        <strain evidence="4">QSvi11</strain>
    </source>
</reference>
<sequence length="136" mass="15596">MQRAKVIKSYINLLRTEKKVFGNDPNALIHVMNQTRTQYRENKDQQDETKVNELVDHANAVSDFLVKNLLQATRKNEKTFELKFNEHTEYYKQYEFINDQPPARKKRGKIAIPEEESGCCGGGCGKAPSPSSECSK</sequence>
<name>A0A8J4PKR2_9MYCE</name>
<dbReference type="AlphaFoldDB" id="A0A8J4PKR2"/>
<proteinExistence type="predicted"/>
<keyword evidence="5" id="KW-1185">Reference proteome</keyword>
<evidence type="ECO:0008006" key="6">
    <source>
        <dbReference type="Google" id="ProtNLM"/>
    </source>
</evidence>
<dbReference type="InterPro" id="IPR045298">
    <property type="entry name" value="Complex1_LYR_LYRM7"/>
</dbReference>
<dbReference type="GO" id="GO:0005759">
    <property type="term" value="C:mitochondrial matrix"/>
    <property type="evidence" value="ECO:0007669"/>
    <property type="project" value="UniProtKB-SubCell"/>
</dbReference>
<keyword evidence="3" id="KW-0143">Chaperone</keyword>
<comment type="caution">
    <text evidence="4">The sequence shown here is derived from an EMBL/GenBank/DDBJ whole genome shotgun (WGS) entry which is preliminary data.</text>
</comment>
<dbReference type="GO" id="GO:0044183">
    <property type="term" value="F:protein folding chaperone"/>
    <property type="evidence" value="ECO:0007669"/>
    <property type="project" value="TreeGrafter"/>
</dbReference>
<dbReference type="OrthoDB" id="529194at2759"/>
<dbReference type="CDD" id="cd20267">
    <property type="entry name" value="Complex1_LYR_LYRM7"/>
    <property type="match status" value="1"/>
</dbReference>
<dbReference type="InterPro" id="IPR050435">
    <property type="entry name" value="MZM1/LYRM7"/>
</dbReference>
<gene>
    <name evidence="4" type="ORF">CYY_009865</name>
</gene>
<keyword evidence="2" id="KW-0496">Mitochondrion</keyword>
<evidence type="ECO:0000313" key="4">
    <source>
        <dbReference type="EMBL" id="KAF2068813.1"/>
    </source>
</evidence>
<protein>
    <recommendedName>
        <fullName evidence="6">LYR motif-containing protein 7</fullName>
    </recommendedName>
</protein>
<evidence type="ECO:0000313" key="5">
    <source>
        <dbReference type="Proteomes" id="UP000695562"/>
    </source>
</evidence>
<dbReference type="Proteomes" id="UP000695562">
    <property type="component" value="Unassembled WGS sequence"/>
</dbReference>